<comment type="caution">
    <text evidence="2">The sequence shown here is derived from an EMBL/GenBank/DDBJ whole genome shotgun (WGS) entry which is preliminary data.</text>
</comment>
<feature type="compositionally biased region" description="Basic and acidic residues" evidence="1">
    <location>
        <begin position="65"/>
        <end position="74"/>
    </location>
</feature>
<organism evidence="2 3">
    <name type="scientific">Mesorhizobium dulcispinae</name>
    <dbReference type="NCBI Taxonomy" id="3072316"/>
    <lineage>
        <taxon>Bacteria</taxon>
        <taxon>Pseudomonadati</taxon>
        <taxon>Pseudomonadota</taxon>
        <taxon>Alphaproteobacteria</taxon>
        <taxon>Hyphomicrobiales</taxon>
        <taxon>Phyllobacteriaceae</taxon>
        <taxon>Mesorhizobium</taxon>
    </lineage>
</organism>
<dbReference type="Proteomes" id="UP001271780">
    <property type="component" value="Unassembled WGS sequence"/>
</dbReference>
<evidence type="ECO:0000256" key="1">
    <source>
        <dbReference type="SAM" id="MobiDB-lite"/>
    </source>
</evidence>
<sequence length="105" mass="12173">MISIRSERLNSRPTRHEAATHCYSLGQSVRLKRSFNTIQESREIYQITARLPPRGDSLQYRIRSEAERHERMATEDSLEPVRASRDDEDAALLKRTFGNGQRTKA</sequence>
<name>A0ABU4XCJ0_9HYPH</name>
<accession>A0ABU4XCJ0</accession>
<proteinExistence type="predicted"/>
<dbReference type="RefSeq" id="WP_320316245.1">
    <property type="nucleotide sequence ID" value="NZ_JAVIIX010000004.1"/>
</dbReference>
<feature type="region of interest" description="Disordered" evidence="1">
    <location>
        <begin position="65"/>
        <end position="105"/>
    </location>
</feature>
<keyword evidence="3" id="KW-1185">Reference proteome</keyword>
<gene>
    <name evidence="2" type="ORF">RFM27_07630</name>
</gene>
<evidence type="ECO:0000313" key="3">
    <source>
        <dbReference type="Proteomes" id="UP001271780"/>
    </source>
</evidence>
<reference evidence="2 3" key="1">
    <citation type="submission" date="2023-08" db="EMBL/GenBank/DDBJ databases">
        <title>Implementing the SeqCode for naming new Mesorhizobium species isolated from Vachellia karroo root nodules.</title>
        <authorList>
            <person name="Van Lill M."/>
        </authorList>
    </citation>
    <scope>NUCLEOTIDE SEQUENCE [LARGE SCALE GENOMIC DNA]</scope>
    <source>
        <strain evidence="2 3">VK23A</strain>
    </source>
</reference>
<evidence type="ECO:0000313" key="2">
    <source>
        <dbReference type="EMBL" id="MDX8471936.1"/>
    </source>
</evidence>
<protein>
    <submittedName>
        <fullName evidence="2">Uncharacterized protein</fullName>
    </submittedName>
</protein>
<dbReference type="EMBL" id="JAVIIZ010000003">
    <property type="protein sequence ID" value="MDX8471936.1"/>
    <property type="molecule type" value="Genomic_DNA"/>
</dbReference>